<organism evidence="9 12">
    <name type="scientific">Hamiltosporidium tvaerminnensis</name>
    <dbReference type="NCBI Taxonomy" id="1176355"/>
    <lineage>
        <taxon>Eukaryota</taxon>
        <taxon>Fungi</taxon>
        <taxon>Fungi incertae sedis</taxon>
        <taxon>Microsporidia</taxon>
        <taxon>Dubosqiidae</taxon>
        <taxon>Hamiltosporidium</taxon>
    </lineage>
</organism>
<dbReference type="AlphaFoldDB" id="A0A4Q9LA85"/>
<keyword evidence="11" id="KW-1185">Reference proteome</keyword>
<evidence type="ECO:0000313" key="9">
    <source>
        <dbReference type="EMBL" id="TBU04215.1"/>
    </source>
</evidence>
<reference evidence="11 12" key="1">
    <citation type="submission" date="2017-12" db="EMBL/GenBank/DDBJ databases">
        <authorList>
            <person name="Pombert J.-F."/>
            <person name="Haag K.L."/>
            <person name="Ebert D."/>
        </authorList>
    </citation>
    <scope>NUCLEOTIDE SEQUENCE [LARGE SCALE GENOMIC DNA]</scope>
    <source>
        <strain evidence="9">FI-OER-3-3</strain>
        <strain evidence="10">IL-G-3</strain>
    </source>
</reference>
<gene>
    <name evidence="9" type="ORF">CWI37_0168p0020</name>
    <name evidence="10" type="ORF">CWI38_0382p0020</name>
</gene>
<dbReference type="Proteomes" id="UP000292362">
    <property type="component" value="Unassembled WGS sequence"/>
</dbReference>
<evidence type="ECO:0000256" key="7">
    <source>
        <dbReference type="ARBA" id="ARBA00029734"/>
    </source>
</evidence>
<dbReference type="PANTHER" id="PTHR11934:SF0">
    <property type="entry name" value="RIBOSE-5-PHOSPHATE ISOMERASE"/>
    <property type="match status" value="1"/>
</dbReference>
<comment type="pathway">
    <text evidence="2">Carbohydrate degradation; pentose phosphate pathway; D-ribose 5-phosphate from D-ribulose 5-phosphate (non-oxidative stage): step 1/1.</text>
</comment>
<dbReference type="PANTHER" id="PTHR11934">
    <property type="entry name" value="RIBOSE-5-PHOSPHATE ISOMERASE"/>
    <property type="match status" value="1"/>
</dbReference>
<dbReference type="EC" id="5.3.1.6" evidence="4"/>
<dbReference type="NCBIfam" id="TIGR00021">
    <property type="entry name" value="rpiA"/>
    <property type="match status" value="1"/>
</dbReference>
<dbReference type="InterPro" id="IPR004788">
    <property type="entry name" value="Ribose5P_isomerase_type_A"/>
</dbReference>
<dbReference type="SUPFAM" id="SSF75445">
    <property type="entry name" value="D-ribose-5-phosphate isomerase (RpiA), lid domain"/>
    <property type="match status" value="1"/>
</dbReference>
<dbReference type="Proteomes" id="UP000292282">
    <property type="component" value="Unassembled WGS sequence"/>
</dbReference>
<comment type="similarity">
    <text evidence="3">Belongs to the ribose 5-phosphate isomerase family.</text>
</comment>
<dbReference type="InterPro" id="IPR037171">
    <property type="entry name" value="NagB/RpiA_transferase-like"/>
</dbReference>
<dbReference type="EMBL" id="PITJ01000168">
    <property type="protein sequence ID" value="TBU04215.1"/>
    <property type="molecule type" value="Genomic_DNA"/>
</dbReference>
<dbReference type="GO" id="GO:0009052">
    <property type="term" value="P:pentose-phosphate shunt, non-oxidative branch"/>
    <property type="evidence" value="ECO:0007669"/>
    <property type="project" value="InterPro"/>
</dbReference>
<evidence type="ECO:0000256" key="2">
    <source>
        <dbReference type="ARBA" id="ARBA00004988"/>
    </source>
</evidence>
<comment type="caution">
    <text evidence="9">The sequence shown here is derived from an EMBL/GenBank/DDBJ whole genome shotgun (WGS) entry which is preliminary data.</text>
</comment>
<dbReference type="OrthoDB" id="1555531at2759"/>
<evidence type="ECO:0000256" key="1">
    <source>
        <dbReference type="ARBA" id="ARBA00001713"/>
    </source>
</evidence>
<dbReference type="GO" id="GO:0004751">
    <property type="term" value="F:ribose-5-phosphate isomerase activity"/>
    <property type="evidence" value="ECO:0007669"/>
    <property type="project" value="UniProtKB-EC"/>
</dbReference>
<dbReference type="Pfam" id="PF06026">
    <property type="entry name" value="Rib_5-P_isom_A"/>
    <property type="match status" value="1"/>
</dbReference>
<evidence type="ECO:0000256" key="3">
    <source>
        <dbReference type="ARBA" id="ARBA00008088"/>
    </source>
</evidence>
<evidence type="ECO:0000256" key="8">
    <source>
        <dbReference type="ARBA" id="ARBA00032273"/>
    </source>
</evidence>
<dbReference type="GO" id="GO:0005829">
    <property type="term" value="C:cytosol"/>
    <property type="evidence" value="ECO:0007669"/>
    <property type="project" value="TreeGrafter"/>
</dbReference>
<sequence length="214" mass="24567">MEIKTDENINEIIDIIYEKYITKQKYIGIGTGRTIEILINHLKNKNIENILFIPTSLSTMHILNLNKFKISQINLYNTVDLYIDGADYYNKDIGLIKGKGGALTMEKLLAKMSTIFVAVIQKEKIKETFDDLYVPIEILPEAFSYIVSILEKEKIIYSLRQGTGKYGPTITENGNLIFDVKYNLEFLKECKKITGIVEHGLFLKTEFNIKIVTL</sequence>
<proteinExistence type="inferred from homology"/>
<evidence type="ECO:0000313" key="12">
    <source>
        <dbReference type="Proteomes" id="UP000292362"/>
    </source>
</evidence>
<dbReference type="VEuPathDB" id="MicrosporidiaDB:CWI38_0382p0020"/>
<dbReference type="SUPFAM" id="SSF100950">
    <property type="entry name" value="NagB/RpiA/CoA transferase-like"/>
    <property type="match status" value="1"/>
</dbReference>
<comment type="catalytic activity">
    <reaction evidence="1">
        <text>aldehydo-D-ribose 5-phosphate = D-ribulose 5-phosphate</text>
        <dbReference type="Rhea" id="RHEA:14657"/>
        <dbReference type="ChEBI" id="CHEBI:58121"/>
        <dbReference type="ChEBI" id="CHEBI:58273"/>
        <dbReference type="EC" id="5.3.1.6"/>
    </reaction>
</comment>
<dbReference type="GO" id="GO:0006014">
    <property type="term" value="P:D-ribose metabolic process"/>
    <property type="evidence" value="ECO:0007669"/>
    <property type="project" value="TreeGrafter"/>
</dbReference>
<evidence type="ECO:0000256" key="5">
    <source>
        <dbReference type="ARBA" id="ARBA00019150"/>
    </source>
</evidence>
<accession>A0A4Q9LA85</accession>
<evidence type="ECO:0000313" key="11">
    <source>
        <dbReference type="Proteomes" id="UP000292282"/>
    </source>
</evidence>
<dbReference type="VEuPathDB" id="MicrosporidiaDB:CWI37_0168p0020"/>
<protein>
    <recommendedName>
        <fullName evidence="5">Ribose-5-phosphate isomerase</fullName>
        <ecNumber evidence="4">5.3.1.6</ecNumber>
    </recommendedName>
    <alternativeName>
        <fullName evidence="8">D-ribose-5-phosphate ketol-isomerase</fullName>
    </alternativeName>
    <alternativeName>
        <fullName evidence="7">Phosphoriboisomerase</fullName>
    </alternativeName>
</protein>
<dbReference type="Gene3D" id="3.40.50.1360">
    <property type="match status" value="1"/>
</dbReference>
<name>A0A4Q9LA85_9MICR</name>
<evidence type="ECO:0000256" key="4">
    <source>
        <dbReference type="ARBA" id="ARBA00011959"/>
    </source>
</evidence>
<evidence type="ECO:0000313" key="10">
    <source>
        <dbReference type="EMBL" id="TBU13602.1"/>
    </source>
</evidence>
<dbReference type="EMBL" id="PITK01000382">
    <property type="protein sequence ID" value="TBU13602.1"/>
    <property type="molecule type" value="Genomic_DNA"/>
</dbReference>
<keyword evidence="6 9" id="KW-0413">Isomerase</keyword>
<dbReference type="Gene3D" id="3.30.70.260">
    <property type="match status" value="1"/>
</dbReference>
<dbReference type="UniPathway" id="UPA00115">
    <property type="reaction ID" value="UER00412"/>
</dbReference>
<evidence type="ECO:0000256" key="6">
    <source>
        <dbReference type="ARBA" id="ARBA00023235"/>
    </source>
</evidence>
<dbReference type="STRING" id="1176355.A0A4Q9LA85"/>